<dbReference type="PANTHER" id="PTHR36919:SF2">
    <property type="entry name" value="BLL6627 PROTEIN"/>
    <property type="match status" value="1"/>
</dbReference>
<dbReference type="PANTHER" id="PTHR36919">
    <property type="entry name" value="BLR1215 PROTEIN"/>
    <property type="match status" value="1"/>
</dbReference>
<dbReference type="InterPro" id="IPR019223">
    <property type="entry name" value="DUF2147"/>
</dbReference>
<evidence type="ECO:0000259" key="2">
    <source>
        <dbReference type="Pfam" id="PF09917"/>
    </source>
</evidence>
<name>A0A256G023_9HYPH</name>
<dbReference type="STRING" id="419475.A8A54_12575"/>
<evidence type="ECO:0000313" key="4">
    <source>
        <dbReference type="EMBL" id="OYR20453.1"/>
    </source>
</evidence>
<dbReference type="EMBL" id="PKQI01000001">
    <property type="protein sequence ID" value="NNV19288.1"/>
    <property type="molecule type" value="Genomic_DNA"/>
</dbReference>
<evidence type="ECO:0000313" key="6">
    <source>
        <dbReference type="Proteomes" id="UP000526233"/>
    </source>
</evidence>
<evidence type="ECO:0000313" key="3">
    <source>
        <dbReference type="EMBL" id="NNV19288.1"/>
    </source>
</evidence>
<organism evidence="4 5">
    <name type="scientific">Brucella pseudogrignonensis</name>
    <dbReference type="NCBI Taxonomy" id="419475"/>
    <lineage>
        <taxon>Bacteria</taxon>
        <taxon>Pseudomonadati</taxon>
        <taxon>Pseudomonadota</taxon>
        <taxon>Alphaproteobacteria</taxon>
        <taxon>Hyphomicrobiales</taxon>
        <taxon>Brucellaceae</taxon>
        <taxon>Brucella/Ochrobactrum group</taxon>
        <taxon>Brucella</taxon>
    </lineage>
</organism>
<feature type="domain" description="DUF2147" evidence="2">
    <location>
        <begin position="25"/>
        <end position="120"/>
    </location>
</feature>
<dbReference type="AlphaFoldDB" id="A0A256G023"/>
<dbReference type="Gene3D" id="2.40.128.520">
    <property type="match status" value="1"/>
</dbReference>
<keyword evidence="5" id="KW-1185">Reference proteome</keyword>
<accession>A0A256G023</accession>
<feature type="signal peptide" evidence="1">
    <location>
        <begin position="1"/>
        <end position="20"/>
    </location>
</feature>
<dbReference type="Pfam" id="PF09917">
    <property type="entry name" value="DUF2147"/>
    <property type="match status" value="1"/>
</dbReference>
<sequence>MKWILTISMMTVLFSFSAHAAEINGNWARGDGNARVRIAGCGKDICATNTWIKPGTPKEKTGDRLVMSINETADGRYSGTAFDPQRNLTYKISVKVDGDSMTTNGCVLAGLLCRNVGWTRIK</sequence>
<reference evidence="3 6" key="2">
    <citation type="submission" date="2018-11" db="EMBL/GenBank/DDBJ databases">
        <title>Genome sequencing and analysis.</title>
        <authorList>
            <person name="Huang Y.-T."/>
        </authorList>
    </citation>
    <scope>NUCLEOTIDE SEQUENCE [LARGE SCALE GENOMIC DNA]</scope>
    <source>
        <strain evidence="3 6">SHIN</strain>
    </source>
</reference>
<reference evidence="4 5" key="1">
    <citation type="submission" date="2017-07" db="EMBL/GenBank/DDBJ databases">
        <title>Phylogenetic study on the rhizospheric bacterium Ochrobactrum sp. A44.</title>
        <authorList>
            <person name="Krzyzanowska D.M."/>
            <person name="Ossowicki A."/>
            <person name="Rajewska M."/>
            <person name="Maciag T."/>
            <person name="Kaczynski Z."/>
            <person name="Czerwicka M."/>
            <person name="Jafra S."/>
        </authorList>
    </citation>
    <scope>NUCLEOTIDE SEQUENCE [LARGE SCALE GENOMIC DNA]</scope>
    <source>
        <strain evidence="4 5">CCUG 30717</strain>
    </source>
</reference>
<dbReference type="RefSeq" id="WP_007878408.1">
    <property type="nucleotide sequence ID" value="NZ_CAXURC020000002.1"/>
</dbReference>
<dbReference type="Proteomes" id="UP000526233">
    <property type="component" value="Unassembled WGS sequence"/>
</dbReference>
<feature type="chain" id="PRO_5044571095" evidence="1">
    <location>
        <begin position="21"/>
        <end position="122"/>
    </location>
</feature>
<evidence type="ECO:0000313" key="5">
    <source>
        <dbReference type="Proteomes" id="UP000216188"/>
    </source>
</evidence>
<dbReference type="Proteomes" id="UP000216188">
    <property type="component" value="Unassembled WGS sequence"/>
</dbReference>
<gene>
    <name evidence="4" type="ORF">CEV34_5478</name>
    <name evidence="3" type="ORF">EHE22_02435</name>
</gene>
<proteinExistence type="predicted"/>
<evidence type="ECO:0000256" key="1">
    <source>
        <dbReference type="SAM" id="SignalP"/>
    </source>
</evidence>
<protein>
    <submittedName>
        <fullName evidence="3">DUF2147 domain-containing protein</fullName>
    </submittedName>
</protein>
<dbReference type="EMBL" id="NNRM01000053">
    <property type="protein sequence ID" value="OYR20453.1"/>
    <property type="molecule type" value="Genomic_DNA"/>
</dbReference>
<keyword evidence="1" id="KW-0732">Signal</keyword>
<comment type="caution">
    <text evidence="4">The sequence shown here is derived from an EMBL/GenBank/DDBJ whole genome shotgun (WGS) entry which is preliminary data.</text>
</comment>